<feature type="compositionally biased region" description="Polar residues" evidence="4">
    <location>
        <begin position="439"/>
        <end position="448"/>
    </location>
</feature>
<protein>
    <submittedName>
        <fullName evidence="7">Carbohydrate-binding module family 18 protein</fullName>
    </submittedName>
</protein>
<feature type="domain" description="LysM" evidence="6">
    <location>
        <begin position="571"/>
        <end position="621"/>
    </location>
</feature>
<organism evidence="7 8">
    <name type="scientific">Myriangium duriaei CBS 260.36</name>
    <dbReference type="NCBI Taxonomy" id="1168546"/>
    <lineage>
        <taxon>Eukaryota</taxon>
        <taxon>Fungi</taxon>
        <taxon>Dikarya</taxon>
        <taxon>Ascomycota</taxon>
        <taxon>Pezizomycotina</taxon>
        <taxon>Dothideomycetes</taxon>
        <taxon>Dothideomycetidae</taxon>
        <taxon>Myriangiales</taxon>
        <taxon>Myriangiaceae</taxon>
        <taxon>Myriangium</taxon>
    </lineage>
</organism>
<dbReference type="InterPro" id="IPR036779">
    <property type="entry name" value="LysM_dom_sf"/>
</dbReference>
<keyword evidence="2 5" id="KW-0732">Signal</keyword>
<feature type="chain" id="PRO_5040318808" evidence="5">
    <location>
        <begin position="22"/>
        <end position="877"/>
    </location>
</feature>
<evidence type="ECO:0000256" key="1">
    <source>
        <dbReference type="ARBA" id="ARBA00022669"/>
    </source>
</evidence>
<gene>
    <name evidence="7" type="ORF">K461DRAFT_233362</name>
</gene>
<evidence type="ECO:0000313" key="7">
    <source>
        <dbReference type="EMBL" id="KAF2147915.1"/>
    </source>
</evidence>
<feature type="signal peptide" evidence="5">
    <location>
        <begin position="1"/>
        <end position="21"/>
    </location>
</feature>
<keyword evidence="3" id="KW-0843">Virulence</keyword>
<evidence type="ECO:0000256" key="3">
    <source>
        <dbReference type="ARBA" id="ARBA00023026"/>
    </source>
</evidence>
<reference evidence="7" key="1">
    <citation type="journal article" date="2020" name="Stud. Mycol.">
        <title>101 Dothideomycetes genomes: a test case for predicting lifestyles and emergence of pathogens.</title>
        <authorList>
            <person name="Haridas S."/>
            <person name="Albert R."/>
            <person name="Binder M."/>
            <person name="Bloem J."/>
            <person name="Labutti K."/>
            <person name="Salamov A."/>
            <person name="Andreopoulos B."/>
            <person name="Baker S."/>
            <person name="Barry K."/>
            <person name="Bills G."/>
            <person name="Bluhm B."/>
            <person name="Cannon C."/>
            <person name="Castanera R."/>
            <person name="Culley D."/>
            <person name="Daum C."/>
            <person name="Ezra D."/>
            <person name="Gonzalez J."/>
            <person name="Henrissat B."/>
            <person name="Kuo A."/>
            <person name="Liang C."/>
            <person name="Lipzen A."/>
            <person name="Lutzoni F."/>
            <person name="Magnuson J."/>
            <person name="Mondo S."/>
            <person name="Nolan M."/>
            <person name="Ohm R."/>
            <person name="Pangilinan J."/>
            <person name="Park H.-J."/>
            <person name="Ramirez L."/>
            <person name="Alfaro M."/>
            <person name="Sun H."/>
            <person name="Tritt A."/>
            <person name="Yoshinaga Y."/>
            <person name="Zwiers L.-H."/>
            <person name="Turgeon B."/>
            <person name="Goodwin S."/>
            <person name="Spatafora J."/>
            <person name="Crous P."/>
            <person name="Grigoriev I."/>
        </authorList>
    </citation>
    <scope>NUCLEOTIDE SEQUENCE</scope>
    <source>
        <strain evidence="7">CBS 260.36</strain>
    </source>
</reference>
<comment type="caution">
    <text evidence="7">The sequence shown here is derived from an EMBL/GenBank/DDBJ whole genome shotgun (WGS) entry which is preliminary data.</text>
</comment>
<dbReference type="InterPro" id="IPR052210">
    <property type="entry name" value="LysM1-like"/>
</dbReference>
<dbReference type="PROSITE" id="PS51782">
    <property type="entry name" value="LYSM"/>
    <property type="match status" value="3"/>
</dbReference>
<dbReference type="GO" id="GO:0008061">
    <property type="term" value="F:chitin binding"/>
    <property type="evidence" value="ECO:0007669"/>
    <property type="project" value="UniProtKB-KW"/>
</dbReference>
<feature type="domain" description="LysM" evidence="6">
    <location>
        <begin position="734"/>
        <end position="784"/>
    </location>
</feature>
<dbReference type="PANTHER" id="PTHR34997:SF2">
    <property type="entry name" value="LYSM DOMAIN-CONTAINING PROTEIN-RELATED"/>
    <property type="match status" value="1"/>
</dbReference>
<evidence type="ECO:0000259" key="6">
    <source>
        <dbReference type="PROSITE" id="PS51782"/>
    </source>
</evidence>
<dbReference type="EMBL" id="ML996094">
    <property type="protein sequence ID" value="KAF2147915.1"/>
    <property type="molecule type" value="Genomic_DNA"/>
</dbReference>
<evidence type="ECO:0000313" key="8">
    <source>
        <dbReference type="Proteomes" id="UP000799439"/>
    </source>
</evidence>
<evidence type="ECO:0000256" key="5">
    <source>
        <dbReference type="SAM" id="SignalP"/>
    </source>
</evidence>
<dbReference type="PANTHER" id="PTHR34997">
    <property type="entry name" value="AM15"/>
    <property type="match status" value="1"/>
</dbReference>
<evidence type="ECO:0000256" key="2">
    <source>
        <dbReference type="ARBA" id="ARBA00022729"/>
    </source>
</evidence>
<feature type="domain" description="LysM" evidence="6">
    <location>
        <begin position="666"/>
        <end position="716"/>
    </location>
</feature>
<dbReference type="AlphaFoldDB" id="A0A9P4MBS9"/>
<feature type="region of interest" description="Disordered" evidence="4">
    <location>
        <begin position="625"/>
        <end position="655"/>
    </location>
</feature>
<accession>A0A9P4MBS9</accession>
<dbReference type="InterPro" id="IPR018392">
    <property type="entry name" value="LysM"/>
</dbReference>
<dbReference type="Proteomes" id="UP000799439">
    <property type="component" value="Unassembled WGS sequence"/>
</dbReference>
<dbReference type="CDD" id="cd00118">
    <property type="entry name" value="LysM"/>
    <property type="match status" value="2"/>
</dbReference>
<name>A0A9P4MBS9_9PEZI</name>
<feature type="region of interest" description="Disordered" evidence="4">
    <location>
        <begin position="436"/>
        <end position="460"/>
    </location>
</feature>
<proteinExistence type="predicted"/>
<dbReference type="Gene3D" id="3.10.350.10">
    <property type="entry name" value="LysM domain"/>
    <property type="match status" value="5"/>
</dbReference>
<sequence>MMMSTRALVVGVAVIAAHAAAQFSLYPPVDPGRLASAFNISSGCLSALNTTVTCDQTLLTMAGTVDNYLWDIDNVTALCTPACLSSTQTWFDNVNGSCFSDTLIFSGREVPPLTIPGRTLDGLNIACLTPTTDVSLDPGVGGSIVTVSNETSSTTSVQKRDASSSGFCLIDSYDWVGSDIIRPDCSIPDAQNVSQCIDPTNVTAENQRLSNLYPDDLLCSNCFINMFYLRVASPYLPDLDYSDYLVEQYYDIIDVCNKQMPDLIVRLTDSYPDAPGFLGSLPINTSSLQPFADGSSTMAPNATANGICPGQTITFNQVANVASSMANPDTAWFCDSLALSFNVSSGDLIQAFQNYGCDVADPTVTNATWCLPQACTVYQVPDNSTCAQIVDAVSTPQSNITVQQLVQYNPHFQGTCDDVPQQYVCITPPGGAYIPPPVSSTTNATQQQRGGGDGSSSVGSGNPAVTIAAGALAPSPTQSGIIANCRVYSNASVGDGCSSFSEEHGINPGDLFAWNSVLGAGGKYCLTQFWLGYWYCIGTDATTTTTPSLPSPTGQPAPGPTQSGIIATCDRYAVAAAGDGCDSFAAKEGITTAQLYAWNPVLGSNGENCLSSFWAKEYYCVHASGPVSSSSSSSTTITTTTTTTPTTTSGSAPGPTQSGIIATCDKYAVAAAGDGCDSFAAKEGITTAQLYAWNAVLGPNGENCLSSFWAKEYYCVHAAPPSPIQSGVIATCNKYAMAAAGDGCYSFAAKEGISTAQLYAWNPVLGANGENCLTSFWANEYYCTGASGNTKRAVAAVSDVDLEDDTEGVLFADGDPSRVWATSLNPVLMSLPLDKRDLPTGTCNSQTPCVNGACCGPDNLCGYTHKQCGTGCRFNCK</sequence>
<keyword evidence="1" id="KW-0147">Chitin-binding</keyword>
<evidence type="ECO:0000256" key="4">
    <source>
        <dbReference type="SAM" id="MobiDB-lite"/>
    </source>
</evidence>
<dbReference type="OrthoDB" id="5985073at2759"/>
<keyword evidence="8" id="KW-1185">Reference proteome</keyword>